<dbReference type="SUPFAM" id="SSF48452">
    <property type="entry name" value="TPR-like"/>
    <property type="match status" value="1"/>
</dbReference>
<proteinExistence type="predicted"/>
<accession>X0UQ00</accession>
<reference evidence="1" key="1">
    <citation type="journal article" date="2014" name="Front. Microbiol.">
        <title>High frequency of phylogenetically diverse reductive dehalogenase-homologous genes in deep subseafloor sedimentary metagenomes.</title>
        <authorList>
            <person name="Kawai M."/>
            <person name="Futagami T."/>
            <person name="Toyoda A."/>
            <person name="Takaki Y."/>
            <person name="Nishi S."/>
            <person name="Hori S."/>
            <person name="Arai W."/>
            <person name="Tsubouchi T."/>
            <person name="Morono Y."/>
            <person name="Uchiyama I."/>
            <person name="Ito T."/>
            <person name="Fujiyama A."/>
            <person name="Inagaki F."/>
            <person name="Takami H."/>
        </authorList>
    </citation>
    <scope>NUCLEOTIDE SEQUENCE</scope>
    <source>
        <strain evidence="1">Expedition CK06-06</strain>
    </source>
</reference>
<protein>
    <recommendedName>
        <fullName evidence="2">Tetratricopeptide repeat protein</fullName>
    </recommendedName>
</protein>
<name>X0UQ00_9ZZZZ</name>
<dbReference type="AlphaFoldDB" id="X0UQ00"/>
<comment type="caution">
    <text evidence="1">The sequence shown here is derived from an EMBL/GenBank/DDBJ whole genome shotgun (WGS) entry which is preliminary data.</text>
</comment>
<sequence>MDLTLDWLLPAFGMGMSDRAIRARSAPLENSGAAPAVVLEESASYRGIWFPIQVPPSMSVLSIRATTEEQASGVVTAATRVGLGKVAVVSLRGWFPGADNDRERDPWEYGLIAGILDWFGAAELPRRHPAAAQHWAAARRLAATGAYGAAVQELDRVGASLPAADDARYWAACLLADRIGDTDGAVRRWREVSASKAADPWLVRMANLRLGILALRARDGQNASRYLRAAASEQPDRIWGAAWVAAGDLRLAQGDYLGAAQHFRL</sequence>
<evidence type="ECO:0008006" key="2">
    <source>
        <dbReference type="Google" id="ProtNLM"/>
    </source>
</evidence>
<feature type="non-terminal residue" evidence="1">
    <location>
        <position position="265"/>
    </location>
</feature>
<dbReference type="InterPro" id="IPR011990">
    <property type="entry name" value="TPR-like_helical_dom_sf"/>
</dbReference>
<organism evidence="1">
    <name type="scientific">marine sediment metagenome</name>
    <dbReference type="NCBI Taxonomy" id="412755"/>
    <lineage>
        <taxon>unclassified sequences</taxon>
        <taxon>metagenomes</taxon>
        <taxon>ecological metagenomes</taxon>
    </lineage>
</organism>
<dbReference type="Gene3D" id="1.25.40.10">
    <property type="entry name" value="Tetratricopeptide repeat domain"/>
    <property type="match status" value="1"/>
</dbReference>
<evidence type="ECO:0000313" key="1">
    <source>
        <dbReference type="EMBL" id="GAG02373.1"/>
    </source>
</evidence>
<dbReference type="EMBL" id="BARS01026596">
    <property type="protein sequence ID" value="GAG02373.1"/>
    <property type="molecule type" value="Genomic_DNA"/>
</dbReference>
<gene>
    <name evidence="1" type="ORF">S01H1_41902</name>
</gene>